<dbReference type="AlphaFoldDB" id="A0A9P0DM69"/>
<dbReference type="PANTHER" id="PTHR31927:SF16">
    <property type="entry name" value="LP07342P"/>
    <property type="match status" value="1"/>
</dbReference>
<dbReference type="Pfam" id="PF05649">
    <property type="entry name" value="Peptidase_M13_N"/>
    <property type="match status" value="1"/>
</dbReference>
<accession>A0A9P0DM69</accession>
<keyword evidence="2" id="KW-1133">Transmembrane helix</keyword>
<organism evidence="4 5">
    <name type="scientific">Phaedon cochleariae</name>
    <name type="common">Mustard beetle</name>
    <dbReference type="NCBI Taxonomy" id="80249"/>
    <lineage>
        <taxon>Eukaryota</taxon>
        <taxon>Metazoa</taxon>
        <taxon>Ecdysozoa</taxon>
        <taxon>Arthropoda</taxon>
        <taxon>Hexapoda</taxon>
        <taxon>Insecta</taxon>
        <taxon>Pterygota</taxon>
        <taxon>Neoptera</taxon>
        <taxon>Endopterygota</taxon>
        <taxon>Coleoptera</taxon>
        <taxon>Polyphaga</taxon>
        <taxon>Cucujiformia</taxon>
        <taxon>Chrysomeloidea</taxon>
        <taxon>Chrysomelidae</taxon>
        <taxon>Chrysomelinae</taxon>
        <taxon>Chrysomelini</taxon>
        <taxon>Phaedon</taxon>
    </lineage>
</organism>
<dbReference type="OrthoDB" id="6475849at2759"/>
<feature type="compositionally biased region" description="Gly residues" evidence="1">
    <location>
        <begin position="493"/>
        <end position="503"/>
    </location>
</feature>
<dbReference type="GO" id="GO:0008237">
    <property type="term" value="F:metallopeptidase activity"/>
    <property type="evidence" value="ECO:0007669"/>
    <property type="project" value="InterPro"/>
</dbReference>
<evidence type="ECO:0000313" key="5">
    <source>
        <dbReference type="Proteomes" id="UP001153737"/>
    </source>
</evidence>
<dbReference type="GO" id="GO:0008010">
    <property type="term" value="F:structural constituent of chitin-based larval cuticle"/>
    <property type="evidence" value="ECO:0007669"/>
    <property type="project" value="TreeGrafter"/>
</dbReference>
<feature type="region of interest" description="Disordered" evidence="1">
    <location>
        <begin position="487"/>
        <end position="516"/>
    </location>
</feature>
<protein>
    <recommendedName>
        <fullName evidence="3">DUF243 domain-containing protein</fullName>
    </recommendedName>
</protein>
<feature type="region of interest" description="Disordered" evidence="1">
    <location>
        <begin position="1"/>
        <end position="26"/>
    </location>
</feature>
<dbReference type="Gene3D" id="1.10.1380.10">
    <property type="entry name" value="Neutral endopeptidase , domain2"/>
    <property type="match status" value="1"/>
</dbReference>
<feature type="domain" description="DUF243" evidence="3">
    <location>
        <begin position="318"/>
        <end position="417"/>
    </location>
</feature>
<dbReference type="InterPro" id="IPR042089">
    <property type="entry name" value="Peptidase_M13_dom_2"/>
</dbReference>
<evidence type="ECO:0000256" key="1">
    <source>
        <dbReference type="SAM" id="MobiDB-lite"/>
    </source>
</evidence>
<feature type="transmembrane region" description="Helical" evidence="2">
    <location>
        <begin position="56"/>
        <end position="78"/>
    </location>
</feature>
<reference evidence="4" key="2">
    <citation type="submission" date="2022-10" db="EMBL/GenBank/DDBJ databases">
        <authorList>
            <consortium name="ENA_rothamsted_submissions"/>
            <consortium name="culmorum"/>
            <person name="King R."/>
        </authorList>
    </citation>
    <scope>NUCLEOTIDE SEQUENCE</scope>
</reference>
<dbReference type="Gene3D" id="3.40.390.10">
    <property type="entry name" value="Collagenase (Catalytic Domain)"/>
    <property type="match status" value="1"/>
</dbReference>
<name>A0A9P0DM69_PHACE</name>
<evidence type="ECO:0000259" key="3">
    <source>
        <dbReference type="SMART" id="SM00690"/>
    </source>
</evidence>
<gene>
    <name evidence="4" type="ORF">PHAECO_LOCUS9210</name>
</gene>
<proteinExistence type="predicted"/>
<keyword evidence="2" id="KW-0472">Membrane</keyword>
<dbReference type="EMBL" id="OU896711">
    <property type="protein sequence ID" value="CAH1170116.1"/>
    <property type="molecule type" value="Genomic_DNA"/>
</dbReference>
<dbReference type="GO" id="GO:0040003">
    <property type="term" value="P:chitin-based cuticle development"/>
    <property type="evidence" value="ECO:0007669"/>
    <property type="project" value="TreeGrafter"/>
</dbReference>
<dbReference type="Pfam" id="PF03103">
    <property type="entry name" value="DUF243"/>
    <property type="match status" value="1"/>
</dbReference>
<dbReference type="InterPro" id="IPR008753">
    <property type="entry name" value="Peptidase_M13_N"/>
</dbReference>
<dbReference type="PANTHER" id="PTHR31927">
    <property type="entry name" value="FI07246P-RELATED-RELATED"/>
    <property type="match status" value="1"/>
</dbReference>
<dbReference type="GO" id="GO:0006508">
    <property type="term" value="P:proteolysis"/>
    <property type="evidence" value="ECO:0007669"/>
    <property type="project" value="InterPro"/>
</dbReference>
<reference evidence="4" key="1">
    <citation type="submission" date="2022-01" db="EMBL/GenBank/DDBJ databases">
        <authorList>
            <person name="King R."/>
        </authorList>
    </citation>
    <scope>NUCLEOTIDE SEQUENCE</scope>
</reference>
<dbReference type="InterPro" id="IPR004145">
    <property type="entry name" value="DUF243"/>
</dbReference>
<keyword evidence="2" id="KW-0812">Transmembrane</keyword>
<dbReference type="SUPFAM" id="SSF55486">
    <property type="entry name" value="Metalloproteases ('zincins'), catalytic domain"/>
    <property type="match status" value="1"/>
</dbReference>
<dbReference type="SMART" id="SM00690">
    <property type="entry name" value="DM5"/>
    <property type="match status" value="1"/>
</dbReference>
<evidence type="ECO:0000313" key="4">
    <source>
        <dbReference type="EMBL" id="CAH1170116.1"/>
    </source>
</evidence>
<dbReference type="InterPro" id="IPR024079">
    <property type="entry name" value="MetalloPept_cat_dom_sf"/>
</dbReference>
<keyword evidence="5" id="KW-1185">Reference proteome</keyword>
<sequence>MPENDKELVKSNGTEATEPTEIDPCMEDSKTGGKAGFLHRYRDRISDRTGLSRNGVYVVGGLSVFAFVCFVVVIALAATWPRVPHRFRFPIQEALDSTISPCDNLWNSTCGGWLKKYPLPKDKSVWNMKQQLVRQEAENVRDLIATLKLPIHTSTVEWKLKHLYEACMDVDNVNVDGARPILDIINDLALVAVVCARPEPPVGYNYPSPAPLPSSQYGAPSNGPIQIPSHQYGSPSSGLSLGGFSSSGSGIELSQGGYSGLSQGGYSGISQGGYSSISQGGLSGISQGFSGVSQGFSGSQGYASGYSQGPSVIQSGPASVHKHVYVHVAPEEPEEIRPQRPIVVGAPQKHYKIIFIKAPSPPRQQAPVIPVQPQNEEKTLVYVLVKKPEEQPEIVVPQAQPTQPTKPEVYFIKYNTRKDGVSGGIGASAGGVDGGSLISGGGSIGGGLISGGGSIGGGLISGGGSIGGGSIDGGLISGGSISDATLSSHGSGSISGGVSGTSGGVSSKYGPPGYQH</sequence>
<dbReference type="Proteomes" id="UP001153737">
    <property type="component" value="Chromosome 5"/>
</dbReference>
<dbReference type="GO" id="GO:0062129">
    <property type="term" value="C:chitin-based extracellular matrix"/>
    <property type="evidence" value="ECO:0007669"/>
    <property type="project" value="TreeGrafter"/>
</dbReference>
<evidence type="ECO:0000256" key="2">
    <source>
        <dbReference type="SAM" id="Phobius"/>
    </source>
</evidence>
<feature type="region of interest" description="Disordered" evidence="1">
    <location>
        <begin position="215"/>
        <end position="239"/>
    </location>
</feature>